<organism evidence="1 2">
    <name type="scientific">Acetobacter fabarum</name>
    <dbReference type="NCBI Taxonomy" id="483199"/>
    <lineage>
        <taxon>Bacteria</taxon>
        <taxon>Pseudomonadati</taxon>
        <taxon>Pseudomonadota</taxon>
        <taxon>Alphaproteobacteria</taxon>
        <taxon>Acetobacterales</taxon>
        <taxon>Acetobacteraceae</taxon>
        <taxon>Acetobacter</taxon>
    </lineage>
</organism>
<accession>A0A269XUD8</accession>
<evidence type="ECO:0000313" key="2">
    <source>
        <dbReference type="Proteomes" id="UP000216151"/>
    </source>
</evidence>
<dbReference type="AlphaFoldDB" id="A0A269XUD8"/>
<dbReference type="Proteomes" id="UP000216151">
    <property type="component" value="Unassembled WGS sequence"/>
</dbReference>
<name>A0A269XUD8_9PROT</name>
<reference evidence="1 2" key="1">
    <citation type="submission" date="2017-04" db="EMBL/GenBank/DDBJ databases">
        <title>Kefir bacterial isolates.</title>
        <authorList>
            <person name="Kim Y."/>
            <person name="Blasche S."/>
            <person name="Patil K.R."/>
        </authorList>
    </citation>
    <scope>NUCLEOTIDE SEQUENCE [LARGE SCALE GENOMIC DNA]</scope>
    <source>
        <strain evidence="1 2">KR</strain>
    </source>
</reference>
<protein>
    <submittedName>
        <fullName evidence="1">Uncharacterized protein</fullName>
    </submittedName>
</protein>
<dbReference type="EMBL" id="NCXK01000044">
    <property type="protein sequence ID" value="PAK76789.1"/>
    <property type="molecule type" value="Genomic_DNA"/>
</dbReference>
<sequence>MSDEEDKSSGPGPWTIRDVPHDIRSIALKLAKKEKMTTAQWLERTIREKVKSDRQKGTALATTSKPIINLTSANTVLDMMERLHRMGVEMPESMKKQALTLIRACMNDVKQGKDNVLPAQKEVIQEPVGSPTE</sequence>
<gene>
    <name evidence="1" type="ORF">B8X00_13110</name>
</gene>
<evidence type="ECO:0000313" key="1">
    <source>
        <dbReference type="EMBL" id="PAK76789.1"/>
    </source>
</evidence>
<proteinExistence type="predicted"/>
<dbReference type="RefSeq" id="WP_095350483.1">
    <property type="nucleotide sequence ID" value="NZ_NCXK01000044.1"/>
</dbReference>
<comment type="caution">
    <text evidence="1">The sequence shown here is derived from an EMBL/GenBank/DDBJ whole genome shotgun (WGS) entry which is preliminary data.</text>
</comment>
<keyword evidence="2" id="KW-1185">Reference proteome</keyword>